<dbReference type="GO" id="GO:0016301">
    <property type="term" value="F:kinase activity"/>
    <property type="evidence" value="ECO:0007669"/>
    <property type="project" value="UniProtKB-KW"/>
</dbReference>
<dbReference type="InterPro" id="IPR011993">
    <property type="entry name" value="PH-like_dom_sf"/>
</dbReference>
<evidence type="ECO:0000313" key="4">
    <source>
        <dbReference type="EMBL" id="JAG18536.1"/>
    </source>
</evidence>
<dbReference type="SUPFAM" id="SSF50729">
    <property type="entry name" value="PH domain-like"/>
    <property type="match status" value="1"/>
</dbReference>
<keyword evidence="4" id="KW-0418">Kinase</keyword>
<keyword evidence="4" id="KW-0808">Transferase</keyword>
<dbReference type="AlphaFoldDB" id="A0A0A9XFV4"/>
<sequence>MNKKARSSVKSFFENAQPSLSEFCALVRSHVMFMSSPNITEDPSGISGAGSSSGGGSAIISSEEEALGTGEILKDIQELRLYLGETLAREKLAPAVEEQRLRLLAKLNQISPPQATYCSPVGYCTPPGYLDMTRAATLPSLTNIGKEIMTYQTVSEQGTSSTSTVTKSGRLGRRERFLWMGQTRKWWAVLSPSAVLTLYSGPNETRALSTICLENYQARPASQGKSSGVFELFSPGNKTYQFIASDSEDMDSWIAAFNDVCSKRRLPSPPSPPPMPPNSELYDTPASHARPVTPTKQEYETMDASFYHVIADSKFRPQEQLYKNIGPHDENCYYNLLPRCTTEEIYQTIMEAEKAAPGAGQNRIQAIIKAMEAKVAEAQLYEPVETGHELDR</sequence>
<dbReference type="EMBL" id="GBHO01025071">
    <property type="protein sequence ID" value="JAG18533.1"/>
    <property type="molecule type" value="Transcribed_RNA"/>
</dbReference>
<gene>
    <name evidence="4" type="primary">Skap1_2</name>
    <name evidence="3" type="synonym">Skap1_0</name>
    <name evidence="4" type="ORF">CM83_70125</name>
    <name evidence="3" type="ORF">CM83_70128</name>
</gene>
<dbReference type="Pfam" id="PF00169">
    <property type="entry name" value="PH"/>
    <property type="match status" value="1"/>
</dbReference>
<proteinExistence type="predicted"/>
<dbReference type="InterPro" id="IPR001849">
    <property type="entry name" value="PH_domain"/>
</dbReference>
<accession>A0A0A9XFV4</accession>
<dbReference type="SMART" id="SM00233">
    <property type="entry name" value="PH"/>
    <property type="match status" value="1"/>
</dbReference>
<reference evidence="4" key="1">
    <citation type="journal article" date="2014" name="PLoS ONE">
        <title>Transcriptome-Based Identification of ABC Transporters in the Western Tarnished Plant Bug Lygus hesperus.</title>
        <authorList>
            <person name="Hull J.J."/>
            <person name="Chaney K."/>
            <person name="Geib S.M."/>
            <person name="Fabrick J.A."/>
            <person name="Brent C.S."/>
            <person name="Walsh D."/>
            <person name="Lavine L.C."/>
        </authorList>
    </citation>
    <scope>NUCLEOTIDE SEQUENCE</scope>
</reference>
<organism evidence="4">
    <name type="scientific">Lygus hesperus</name>
    <name type="common">Western plant bug</name>
    <dbReference type="NCBI Taxonomy" id="30085"/>
    <lineage>
        <taxon>Eukaryota</taxon>
        <taxon>Metazoa</taxon>
        <taxon>Ecdysozoa</taxon>
        <taxon>Arthropoda</taxon>
        <taxon>Hexapoda</taxon>
        <taxon>Insecta</taxon>
        <taxon>Pterygota</taxon>
        <taxon>Neoptera</taxon>
        <taxon>Paraneoptera</taxon>
        <taxon>Hemiptera</taxon>
        <taxon>Heteroptera</taxon>
        <taxon>Panheteroptera</taxon>
        <taxon>Cimicomorpha</taxon>
        <taxon>Miridae</taxon>
        <taxon>Mirini</taxon>
        <taxon>Lygus</taxon>
    </lineage>
</organism>
<evidence type="ECO:0000256" key="1">
    <source>
        <dbReference type="SAM" id="MobiDB-lite"/>
    </source>
</evidence>
<feature type="region of interest" description="Disordered" evidence="1">
    <location>
        <begin position="264"/>
        <end position="294"/>
    </location>
</feature>
<dbReference type="Gene3D" id="2.30.29.30">
    <property type="entry name" value="Pleckstrin-homology domain (PH domain)/Phosphotyrosine-binding domain (PTB)"/>
    <property type="match status" value="1"/>
</dbReference>
<evidence type="ECO:0000259" key="2">
    <source>
        <dbReference type="PROSITE" id="PS50003"/>
    </source>
</evidence>
<dbReference type="PROSITE" id="PS50003">
    <property type="entry name" value="PH_DOMAIN"/>
    <property type="match status" value="1"/>
</dbReference>
<feature type="domain" description="PH" evidence="2">
    <location>
        <begin position="164"/>
        <end position="262"/>
    </location>
</feature>
<name>A0A0A9XFV4_LYGHE</name>
<protein>
    <submittedName>
        <fullName evidence="4">Src kinase-associated phosphoprotein 1</fullName>
    </submittedName>
</protein>
<evidence type="ECO:0000313" key="3">
    <source>
        <dbReference type="EMBL" id="JAG18533.1"/>
    </source>
</evidence>
<reference evidence="4" key="2">
    <citation type="submission" date="2014-07" db="EMBL/GenBank/DDBJ databases">
        <authorList>
            <person name="Hull J."/>
        </authorList>
    </citation>
    <scope>NUCLEOTIDE SEQUENCE</scope>
</reference>
<dbReference type="EMBL" id="GBHO01025068">
    <property type="protein sequence ID" value="JAG18536.1"/>
    <property type="molecule type" value="Transcribed_RNA"/>
</dbReference>
<feature type="compositionally biased region" description="Pro residues" evidence="1">
    <location>
        <begin position="267"/>
        <end position="277"/>
    </location>
</feature>